<dbReference type="GO" id="GO:0003677">
    <property type="term" value="F:DNA binding"/>
    <property type="evidence" value="ECO:0007669"/>
    <property type="project" value="UniProtKB-KW"/>
</dbReference>
<dbReference type="PANTHER" id="PTHR33568">
    <property type="entry name" value="DNA POLYMERASE"/>
    <property type="match status" value="1"/>
</dbReference>
<evidence type="ECO:0000256" key="1">
    <source>
        <dbReference type="ARBA" id="ARBA00005755"/>
    </source>
</evidence>
<dbReference type="InterPro" id="IPR023211">
    <property type="entry name" value="DNA_pol_palm_dom_sf"/>
</dbReference>
<keyword evidence="7" id="KW-0238">DNA-binding</keyword>
<evidence type="ECO:0000313" key="10">
    <source>
        <dbReference type="EMBL" id="KKM75400.1"/>
    </source>
</evidence>
<dbReference type="EMBL" id="LAZR01008983">
    <property type="protein sequence ID" value="KKM75400.1"/>
    <property type="molecule type" value="Genomic_DNA"/>
</dbReference>
<evidence type="ECO:0000256" key="4">
    <source>
        <dbReference type="ARBA" id="ARBA00022695"/>
    </source>
</evidence>
<dbReference type="PRINTS" id="PR00106">
    <property type="entry name" value="DNAPOLB"/>
</dbReference>
<dbReference type="GO" id="GO:0000166">
    <property type="term" value="F:nucleotide binding"/>
    <property type="evidence" value="ECO:0007669"/>
    <property type="project" value="InterPro"/>
</dbReference>
<evidence type="ECO:0000256" key="3">
    <source>
        <dbReference type="ARBA" id="ARBA00022679"/>
    </source>
</evidence>
<gene>
    <name evidence="10" type="ORF">LCGC14_1390600</name>
</gene>
<evidence type="ECO:0000256" key="6">
    <source>
        <dbReference type="ARBA" id="ARBA00022932"/>
    </source>
</evidence>
<dbReference type="Gene3D" id="3.90.1600.10">
    <property type="entry name" value="Palm domain of DNA polymerase"/>
    <property type="match status" value="2"/>
</dbReference>
<evidence type="ECO:0000256" key="7">
    <source>
        <dbReference type="ARBA" id="ARBA00023125"/>
    </source>
</evidence>
<dbReference type="InterPro" id="IPR004868">
    <property type="entry name" value="DNA-dir_DNA_pol_B_mt/vir"/>
</dbReference>
<evidence type="ECO:0000259" key="9">
    <source>
        <dbReference type="Pfam" id="PF03175"/>
    </source>
</evidence>
<comment type="similarity">
    <text evidence="1">Belongs to the DNA polymerase type-B family.</text>
</comment>
<evidence type="ECO:0000256" key="2">
    <source>
        <dbReference type="ARBA" id="ARBA00012417"/>
    </source>
</evidence>
<dbReference type="EC" id="2.7.7.7" evidence="2"/>
<dbReference type="InterPro" id="IPR017964">
    <property type="entry name" value="DNA-dir_DNA_pol_B_CS"/>
</dbReference>
<dbReference type="InterPro" id="IPR012337">
    <property type="entry name" value="RNaseH-like_sf"/>
</dbReference>
<name>A0A0F9MFP7_9ZZZZ</name>
<keyword evidence="6" id="KW-0239">DNA-directed DNA polymerase</keyword>
<dbReference type="InterPro" id="IPR043502">
    <property type="entry name" value="DNA/RNA_pol_sf"/>
</dbReference>
<comment type="catalytic activity">
    <reaction evidence="8">
        <text>DNA(n) + a 2'-deoxyribonucleoside 5'-triphosphate = DNA(n+1) + diphosphate</text>
        <dbReference type="Rhea" id="RHEA:22508"/>
        <dbReference type="Rhea" id="RHEA-COMP:17339"/>
        <dbReference type="Rhea" id="RHEA-COMP:17340"/>
        <dbReference type="ChEBI" id="CHEBI:33019"/>
        <dbReference type="ChEBI" id="CHEBI:61560"/>
        <dbReference type="ChEBI" id="CHEBI:173112"/>
        <dbReference type="EC" id="2.7.7.7"/>
    </reaction>
</comment>
<feature type="domain" description="DNA-directed DNA polymerase family B mitochondria/virus" evidence="9">
    <location>
        <begin position="177"/>
        <end position="403"/>
    </location>
</feature>
<sequence length="602" mass="69628">MGSIDRKPHCINREKTVTIPRQIILVDTESYCVTLPNGDSKQNLRLGWGVYHQPRYSRHLERTDWFSFDNASSFWAFVDSHTAHKTKLWVIAHNLNYDFTILQGWKYLKAMGYKLKFFHNNGVTCIISVRKPGSSIVFLDSMNWFPESLEKCGKRLGIPKIAVDFENCTDELLSLHCKRDVEILLAVIKDFITFLTSNHISRLCYTRASVAMAAYLLNYYDHTIFIHNNKEAIDLERESYRGGRTECFYLGELSNGPYYILDVNSLYPAVMVDNSYPVKYKKIHSSMRVPELERLLRKHSCIAQVLVNTPEPVYAVKQDRTVFPVGRFWVTLCTPELKYALEHKHLITVGRTVVYKQAPIFTRFVNRIYALRQQYKADGNESYQTLCKYILNSLYGKWGQKADIWEKLGPAPDEPDRVEVVYYPDKNKRGLLRYLLGECWELVGYEEGYNSFPAISSHVTAYGRMFLYNLMQVAGWGNYFYCDTDSLIVNETGLCKLKSYCDDIKLGSLKVQETTFGLYIKGLKDYVTDEKTVIKGIRRNAVEKSVGVYEQELWPSLKGMLRSGQSDGYTVKTITKTLHREYTKGNVSSDGWIVPFDYHLPL</sequence>
<dbReference type="Gene3D" id="3.30.420.10">
    <property type="entry name" value="Ribonuclease H-like superfamily/Ribonuclease H"/>
    <property type="match status" value="1"/>
</dbReference>
<dbReference type="GO" id="GO:0003887">
    <property type="term" value="F:DNA-directed DNA polymerase activity"/>
    <property type="evidence" value="ECO:0007669"/>
    <property type="project" value="UniProtKB-KW"/>
</dbReference>
<protein>
    <recommendedName>
        <fullName evidence="2">DNA-directed DNA polymerase</fullName>
        <ecNumber evidence="2">2.7.7.7</ecNumber>
    </recommendedName>
</protein>
<dbReference type="GO" id="GO:0006260">
    <property type="term" value="P:DNA replication"/>
    <property type="evidence" value="ECO:0007669"/>
    <property type="project" value="UniProtKB-KW"/>
</dbReference>
<dbReference type="PANTHER" id="PTHR33568:SF3">
    <property type="entry name" value="DNA-DIRECTED DNA POLYMERASE"/>
    <property type="match status" value="1"/>
</dbReference>
<evidence type="ECO:0000256" key="5">
    <source>
        <dbReference type="ARBA" id="ARBA00022705"/>
    </source>
</evidence>
<dbReference type="InterPro" id="IPR006172">
    <property type="entry name" value="DNA-dir_DNA_pol_B"/>
</dbReference>
<comment type="caution">
    <text evidence="10">The sequence shown here is derived from an EMBL/GenBank/DDBJ whole genome shotgun (WGS) entry which is preliminary data.</text>
</comment>
<evidence type="ECO:0000256" key="8">
    <source>
        <dbReference type="ARBA" id="ARBA00049244"/>
    </source>
</evidence>
<dbReference type="Pfam" id="PF03175">
    <property type="entry name" value="DNA_pol_B_2"/>
    <property type="match status" value="1"/>
</dbReference>
<organism evidence="10">
    <name type="scientific">marine sediment metagenome</name>
    <dbReference type="NCBI Taxonomy" id="412755"/>
    <lineage>
        <taxon>unclassified sequences</taxon>
        <taxon>metagenomes</taxon>
        <taxon>ecological metagenomes</taxon>
    </lineage>
</organism>
<accession>A0A0F9MFP7</accession>
<dbReference type="PROSITE" id="PS00116">
    <property type="entry name" value="DNA_POLYMERASE_B"/>
    <property type="match status" value="1"/>
</dbReference>
<keyword evidence="3" id="KW-0808">Transferase</keyword>
<dbReference type="InterPro" id="IPR036397">
    <property type="entry name" value="RNaseH_sf"/>
</dbReference>
<proteinExistence type="inferred from homology"/>
<keyword evidence="5" id="KW-0235">DNA replication</keyword>
<reference evidence="10" key="1">
    <citation type="journal article" date="2015" name="Nature">
        <title>Complex archaea that bridge the gap between prokaryotes and eukaryotes.</title>
        <authorList>
            <person name="Spang A."/>
            <person name="Saw J.H."/>
            <person name="Jorgensen S.L."/>
            <person name="Zaremba-Niedzwiedzka K."/>
            <person name="Martijn J."/>
            <person name="Lind A.E."/>
            <person name="van Eijk R."/>
            <person name="Schleper C."/>
            <person name="Guy L."/>
            <person name="Ettema T.J."/>
        </authorList>
    </citation>
    <scope>NUCLEOTIDE SEQUENCE</scope>
</reference>
<keyword evidence="4" id="KW-0548">Nucleotidyltransferase</keyword>
<dbReference type="SUPFAM" id="SSF56672">
    <property type="entry name" value="DNA/RNA polymerases"/>
    <property type="match status" value="1"/>
</dbReference>
<dbReference type="AlphaFoldDB" id="A0A0F9MFP7"/>
<dbReference type="SUPFAM" id="SSF53098">
    <property type="entry name" value="Ribonuclease H-like"/>
    <property type="match status" value="1"/>
</dbReference>